<evidence type="ECO:0000313" key="10">
    <source>
        <dbReference type="Proteomes" id="UP001165524"/>
    </source>
</evidence>
<feature type="transmembrane region" description="Helical" evidence="7">
    <location>
        <begin position="173"/>
        <end position="192"/>
    </location>
</feature>
<dbReference type="Pfam" id="PF03458">
    <property type="entry name" value="Gly_transporter"/>
    <property type="match status" value="2"/>
</dbReference>
<organism evidence="9 10">
    <name type="scientific">Alcanivorax quisquiliarum</name>
    <dbReference type="NCBI Taxonomy" id="2933565"/>
    <lineage>
        <taxon>Bacteria</taxon>
        <taxon>Pseudomonadati</taxon>
        <taxon>Pseudomonadota</taxon>
        <taxon>Gammaproteobacteria</taxon>
        <taxon>Oceanospirillales</taxon>
        <taxon>Alcanivoracaceae</taxon>
        <taxon>Alcanivorax</taxon>
    </lineage>
</organism>
<evidence type="ECO:0000256" key="4">
    <source>
        <dbReference type="ARBA" id="ARBA00022692"/>
    </source>
</evidence>
<gene>
    <name evidence="9" type="ORF">MU846_12070</name>
</gene>
<dbReference type="PANTHER" id="PTHR30506:SF3">
    <property type="entry name" value="UPF0126 INNER MEMBRANE PROTEIN YADS-RELATED"/>
    <property type="match status" value="1"/>
</dbReference>
<dbReference type="EMBL" id="JALKII010000008">
    <property type="protein sequence ID" value="MCK0538446.1"/>
    <property type="molecule type" value="Genomic_DNA"/>
</dbReference>
<comment type="subcellular location">
    <subcellularLocation>
        <location evidence="1">Cell membrane</location>
        <topology evidence="1">Multi-pass membrane protein</topology>
    </subcellularLocation>
</comment>
<feature type="transmembrane region" description="Helical" evidence="7">
    <location>
        <begin position="147"/>
        <end position="167"/>
    </location>
</feature>
<dbReference type="Proteomes" id="UP001165524">
    <property type="component" value="Unassembled WGS sequence"/>
</dbReference>
<dbReference type="RefSeq" id="WP_246953065.1">
    <property type="nucleotide sequence ID" value="NZ_JALKII010000008.1"/>
</dbReference>
<keyword evidence="3" id="KW-1003">Cell membrane</keyword>
<name>A0ABT0E9D0_9GAMM</name>
<evidence type="ECO:0000313" key="9">
    <source>
        <dbReference type="EMBL" id="MCK0538446.1"/>
    </source>
</evidence>
<reference evidence="9" key="1">
    <citation type="submission" date="2022-04" db="EMBL/GenBank/DDBJ databases">
        <title>Alcanivorax sp. CY1518 draft genome sequence.</title>
        <authorList>
            <person name="Zhao G."/>
            <person name="An M."/>
        </authorList>
    </citation>
    <scope>NUCLEOTIDE SEQUENCE</scope>
    <source>
        <strain evidence="9">CY1518</strain>
    </source>
</reference>
<evidence type="ECO:0000256" key="7">
    <source>
        <dbReference type="SAM" id="Phobius"/>
    </source>
</evidence>
<evidence type="ECO:0000259" key="8">
    <source>
        <dbReference type="Pfam" id="PF03458"/>
    </source>
</evidence>
<dbReference type="InterPro" id="IPR005115">
    <property type="entry name" value="Gly_transporter"/>
</dbReference>
<accession>A0ABT0E9D0</accession>
<keyword evidence="5 7" id="KW-1133">Transmembrane helix</keyword>
<proteinExistence type="inferred from homology"/>
<keyword evidence="4 7" id="KW-0812">Transmembrane</keyword>
<feature type="transmembrane region" description="Helical" evidence="7">
    <location>
        <begin position="88"/>
        <end position="108"/>
    </location>
</feature>
<evidence type="ECO:0000256" key="2">
    <source>
        <dbReference type="ARBA" id="ARBA00008193"/>
    </source>
</evidence>
<feature type="transmembrane region" description="Helical" evidence="7">
    <location>
        <begin position="114"/>
        <end position="135"/>
    </location>
</feature>
<evidence type="ECO:0000256" key="6">
    <source>
        <dbReference type="ARBA" id="ARBA00023136"/>
    </source>
</evidence>
<sequence>MLNIIFMIAITAEAMSGALAAGRRNMDLFGVALIAFVTALGGGTVRDILLGNYPVTWTQRPEYIYLTLGAAMVTLLVARYIHRLYRLFLLVDSLGLVAFTLIGCNVALALDYNIAVVIMSAITTGIFGGILRDILCHRTPQVLRHELYASVSLVIALLYLALLALGISETLTLSISFATGIILRLAALRWHWSLPVFSYPAGRWGR</sequence>
<dbReference type="PANTHER" id="PTHR30506">
    <property type="entry name" value="INNER MEMBRANE PROTEIN"/>
    <property type="match status" value="1"/>
</dbReference>
<evidence type="ECO:0000256" key="1">
    <source>
        <dbReference type="ARBA" id="ARBA00004651"/>
    </source>
</evidence>
<comment type="similarity">
    <text evidence="2">Belongs to the UPF0126 family.</text>
</comment>
<protein>
    <submittedName>
        <fullName evidence="9">Trimeric intracellular cation channel family protein</fullName>
    </submittedName>
</protein>
<feature type="transmembrane region" description="Helical" evidence="7">
    <location>
        <begin position="63"/>
        <end position="81"/>
    </location>
</feature>
<feature type="domain" description="Glycine transporter" evidence="8">
    <location>
        <begin position="5"/>
        <end position="78"/>
    </location>
</feature>
<keyword evidence="10" id="KW-1185">Reference proteome</keyword>
<keyword evidence="6 7" id="KW-0472">Membrane</keyword>
<evidence type="ECO:0000256" key="5">
    <source>
        <dbReference type="ARBA" id="ARBA00022989"/>
    </source>
</evidence>
<comment type="caution">
    <text evidence="9">The sequence shown here is derived from an EMBL/GenBank/DDBJ whole genome shotgun (WGS) entry which is preliminary data.</text>
</comment>
<evidence type="ECO:0000256" key="3">
    <source>
        <dbReference type="ARBA" id="ARBA00022475"/>
    </source>
</evidence>
<feature type="domain" description="Glycine transporter" evidence="8">
    <location>
        <begin position="90"/>
        <end position="162"/>
    </location>
</feature>